<dbReference type="Proteomes" id="UP001596528">
    <property type="component" value="Unassembled WGS sequence"/>
</dbReference>
<accession>A0ABW2V6P4</accession>
<dbReference type="EMBL" id="JBHTGQ010000031">
    <property type="protein sequence ID" value="MFC7750896.1"/>
    <property type="molecule type" value="Genomic_DNA"/>
</dbReference>
<proteinExistence type="predicted"/>
<name>A0ABW2V6P4_9BACL</name>
<sequence>MSEMAESTPGLFAFDFFVYLDGFVVPFSRDAASAVAVGELGFKIGCPCPLTAVWPP</sequence>
<gene>
    <name evidence="1" type="ORF">ACFQWB_13295</name>
</gene>
<evidence type="ECO:0000313" key="2">
    <source>
        <dbReference type="Proteomes" id="UP001596528"/>
    </source>
</evidence>
<comment type="caution">
    <text evidence="1">The sequence shown here is derived from an EMBL/GenBank/DDBJ whole genome shotgun (WGS) entry which is preliminary data.</text>
</comment>
<keyword evidence="2" id="KW-1185">Reference proteome</keyword>
<evidence type="ECO:0000313" key="1">
    <source>
        <dbReference type="EMBL" id="MFC7750896.1"/>
    </source>
</evidence>
<protein>
    <submittedName>
        <fullName evidence="1">Uncharacterized protein</fullName>
    </submittedName>
</protein>
<dbReference type="RefSeq" id="WP_170209486.1">
    <property type="nucleotide sequence ID" value="NZ_JBHTGQ010000031.1"/>
</dbReference>
<organism evidence="1 2">
    <name type="scientific">Paenibacillus thermoaerophilus</name>
    <dbReference type="NCBI Taxonomy" id="1215385"/>
    <lineage>
        <taxon>Bacteria</taxon>
        <taxon>Bacillati</taxon>
        <taxon>Bacillota</taxon>
        <taxon>Bacilli</taxon>
        <taxon>Bacillales</taxon>
        <taxon>Paenibacillaceae</taxon>
        <taxon>Paenibacillus</taxon>
    </lineage>
</organism>
<reference evidence="2" key="1">
    <citation type="journal article" date="2019" name="Int. J. Syst. Evol. Microbiol.">
        <title>The Global Catalogue of Microorganisms (GCM) 10K type strain sequencing project: providing services to taxonomists for standard genome sequencing and annotation.</title>
        <authorList>
            <consortium name="The Broad Institute Genomics Platform"/>
            <consortium name="The Broad Institute Genome Sequencing Center for Infectious Disease"/>
            <person name="Wu L."/>
            <person name="Ma J."/>
        </authorList>
    </citation>
    <scope>NUCLEOTIDE SEQUENCE [LARGE SCALE GENOMIC DNA]</scope>
    <source>
        <strain evidence="2">JCM 18657</strain>
    </source>
</reference>